<comment type="similarity">
    <text evidence="1 4 7">Belongs to the aldehyde dehydrogenase family.</text>
</comment>
<gene>
    <name evidence="9" type="ORF">H9895_08305</name>
</gene>
<dbReference type="InterPro" id="IPR012394">
    <property type="entry name" value="Aldehyde_DH_NAD(P)"/>
</dbReference>
<dbReference type="InterPro" id="IPR016161">
    <property type="entry name" value="Ald_DH/histidinol_DH"/>
</dbReference>
<evidence type="ECO:0000256" key="2">
    <source>
        <dbReference type="ARBA" id="ARBA00023002"/>
    </source>
</evidence>
<evidence type="ECO:0000256" key="3">
    <source>
        <dbReference type="ARBA" id="ARBA00023027"/>
    </source>
</evidence>
<feature type="domain" description="Aldehyde dehydrogenase" evidence="8">
    <location>
        <begin position="5"/>
        <end position="427"/>
    </location>
</feature>
<name>A0A9D1PN53_9BACI</name>
<dbReference type="PANTHER" id="PTHR43570">
    <property type="entry name" value="ALDEHYDE DEHYDROGENASE"/>
    <property type="match status" value="1"/>
</dbReference>
<dbReference type="SUPFAM" id="SSF53720">
    <property type="entry name" value="ALDH-like"/>
    <property type="match status" value="1"/>
</dbReference>
<dbReference type="InterPro" id="IPR015590">
    <property type="entry name" value="Aldehyde_DH_dom"/>
</dbReference>
<proteinExistence type="inferred from homology"/>
<evidence type="ECO:0000313" key="10">
    <source>
        <dbReference type="Proteomes" id="UP000823937"/>
    </source>
</evidence>
<dbReference type="PROSITE" id="PS00070">
    <property type="entry name" value="ALDEHYDE_DEHYDR_CYS"/>
    <property type="match status" value="1"/>
</dbReference>
<dbReference type="GO" id="GO:0006081">
    <property type="term" value="P:aldehyde metabolic process"/>
    <property type="evidence" value="ECO:0007669"/>
    <property type="project" value="InterPro"/>
</dbReference>
<dbReference type="CDD" id="cd07136">
    <property type="entry name" value="ALDH_YwdH-P39616"/>
    <property type="match status" value="1"/>
</dbReference>
<evidence type="ECO:0000256" key="7">
    <source>
        <dbReference type="RuleBase" id="RU003345"/>
    </source>
</evidence>
<reference evidence="9" key="1">
    <citation type="journal article" date="2021" name="PeerJ">
        <title>Extensive microbial diversity within the chicken gut microbiome revealed by metagenomics and culture.</title>
        <authorList>
            <person name="Gilroy R."/>
            <person name="Ravi A."/>
            <person name="Getino M."/>
            <person name="Pursley I."/>
            <person name="Horton D.L."/>
            <person name="Alikhan N.F."/>
            <person name="Baker D."/>
            <person name="Gharbi K."/>
            <person name="Hall N."/>
            <person name="Watson M."/>
            <person name="Adriaenssens E.M."/>
            <person name="Foster-Nyarko E."/>
            <person name="Jarju S."/>
            <person name="Secka A."/>
            <person name="Antonio M."/>
            <person name="Oren A."/>
            <person name="Chaudhuri R.R."/>
            <person name="La Ragione R."/>
            <person name="Hildebrand F."/>
            <person name="Pallen M.J."/>
        </authorList>
    </citation>
    <scope>NUCLEOTIDE SEQUENCE</scope>
    <source>
        <strain evidence="9">CHK169-2315</strain>
    </source>
</reference>
<dbReference type="InterPro" id="IPR029510">
    <property type="entry name" value="Ald_DH_CS_GLU"/>
</dbReference>
<feature type="active site" evidence="5">
    <location>
        <position position="243"/>
    </location>
</feature>
<dbReference type="FunFam" id="3.40.605.10:FF:000004">
    <property type="entry name" value="Aldehyde dehydrogenase"/>
    <property type="match status" value="1"/>
</dbReference>
<accession>A0A9D1PN53</accession>
<dbReference type="InterPro" id="IPR016160">
    <property type="entry name" value="Ald_DH_CS_CYS"/>
</dbReference>
<keyword evidence="3" id="KW-0520">NAD</keyword>
<organism evidence="9 10">
    <name type="scientific">Candidatus Pseudogracilibacillus intestinigallinarum</name>
    <dbReference type="NCBI Taxonomy" id="2838742"/>
    <lineage>
        <taxon>Bacteria</taxon>
        <taxon>Bacillati</taxon>
        <taxon>Bacillota</taxon>
        <taxon>Bacilli</taxon>
        <taxon>Bacillales</taxon>
        <taxon>Bacillaceae</taxon>
        <taxon>Pseudogracilibacillus</taxon>
    </lineage>
</organism>
<evidence type="ECO:0000256" key="6">
    <source>
        <dbReference type="PROSITE-ProRule" id="PRU10007"/>
    </source>
</evidence>
<dbReference type="EMBL" id="DXHX01000123">
    <property type="protein sequence ID" value="HIV75062.1"/>
    <property type="molecule type" value="Genomic_DNA"/>
</dbReference>
<dbReference type="Gene3D" id="3.40.605.10">
    <property type="entry name" value="Aldehyde Dehydrogenase, Chain A, domain 1"/>
    <property type="match status" value="1"/>
</dbReference>
<dbReference type="GO" id="GO:0005737">
    <property type="term" value="C:cytoplasm"/>
    <property type="evidence" value="ECO:0007669"/>
    <property type="project" value="TreeGrafter"/>
</dbReference>
<dbReference type="PIRSF" id="PIRSF036492">
    <property type="entry name" value="ALDH"/>
    <property type="match status" value="1"/>
</dbReference>
<dbReference type="InterPro" id="IPR016163">
    <property type="entry name" value="Ald_DH_C"/>
</dbReference>
<dbReference type="FunFam" id="3.40.309.10:FF:000003">
    <property type="entry name" value="Aldehyde dehydrogenase"/>
    <property type="match status" value="1"/>
</dbReference>
<sequence length="455" mass="51704">MPMEKLVQQQKAYFFTNKTKSYAFRIKQLTILKEMLQKYENDMYDALKADLNKSKHESLTTEIGILHTEINFTLKHLKKWMEHKKVETPFTHKGTKGYVRSEPYGVTLIIAPWNYPIQLAIAPVIGAIAAGNTVVLKPSELTPNCSKLIKEMIDATFDPAFLKVVEGDKHISQSLLEQRFDYIFFTGSTNVGKIVMEQASRHVTPFTLELGGKSPTIVSKYAHLPYAAKRIAWGKFTNAGQTCVAPDYIYVQKKVKKKFLLLLQKEITKLYKKDPLKNDDYVRIVNESHFHRLRTLIEPKKVIFGGQVHQGDLRIAPTIMDNVTWDDPVMKDEIFGPILPILTYDHIDDVIEKVRTEEKPLALYYFGTDKKEEEKVLSSLSFGGGCINDTLYHLANPHLPFGGVGQSGIGAYHGKASFDTFSHKKSVLKQTNAFDIPVRYPGSKLTESIAKKLFR</sequence>
<dbReference type="InterPro" id="IPR016162">
    <property type="entry name" value="Ald_DH_N"/>
</dbReference>
<evidence type="ECO:0000313" key="9">
    <source>
        <dbReference type="EMBL" id="HIV75062.1"/>
    </source>
</evidence>
<feature type="active site" evidence="5 6">
    <location>
        <position position="209"/>
    </location>
</feature>
<reference evidence="9" key="2">
    <citation type="submission" date="2021-04" db="EMBL/GenBank/DDBJ databases">
        <authorList>
            <person name="Gilroy R."/>
        </authorList>
    </citation>
    <scope>NUCLEOTIDE SEQUENCE</scope>
    <source>
        <strain evidence="9">CHK169-2315</strain>
    </source>
</reference>
<dbReference type="Pfam" id="PF00171">
    <property type="entry name" value="Aldedh"/>
    <property type="match status" value="1"/>
</dbReference>
<dbReference type="Proteomes" id="UP000823937">
    <property type="component" value="Unassembled WGS sequence"/>
</dbReference>
<evidence type="ECO:0000259" key="8">
    <source>
        <dbReference type="Pfam" id="PF00171"/>
    </source>
</evidence>
<keyword evidence="2 4" id="KW-0560">Oxidoreductase</keyword>
<protein>
    <recommendedName>
        <fullName evidence="4">Aldehyde dehydrogenase</fullName>
    </recommendedName>
</protein>
<evidence type="ECO:0000256" key="4">
    <source>
        <dbReference type="PIRNR" id="PIRNR036492"/>
    </source>
</evidence>
<evidence type="ECO:0000256" key="5">
    <source>
        <dbReference type="PIRSR" id="PIRSR036492-1"/>
    </source>
</evidence>
<dbReference type="GO" id="GO:0004029">
    <property type="term" value="F:aldehyde dehydrogenase (NAD+) activity"/>
    <property type="evidence" value="ECO:0007669"/>
    <property type="project" value="TreeGrafter"/>
</dbReference>
<dbReference type="Gene3D" id="3.40.309.10">
    <property type="entry name" value="Aldehyde Dehydrogenase, Chain A, domain 2"/>
    <property type="match status" value="1"/>
</dbReference>
<dbReference type="PROSITE" id="PS00687">
    <property type="entry name" value="ALDEHYDE_DEHYDR_GLU"/>
    <property type="match status" value="1"/>
</dbReference>
<evidence type="ECO:0000256" key="1">
    <source>
        <dbReference type="ARBA" id="ARBA00009986"/>
    </source>
</evidence>
<dbReference type="PANTHER" id="PTHR43570:SF16">
    <property type="entry name" value="ALDEHYDE DEHYDROGENASE TYPE III, ISOFORM Q"/>
    <property type="match status" value="1"/>
</dbReference>
<dbReference type="AlphaFoldDB" id="A0A9D1PN53"/>
<comment type="caution">
    <text evidence="9">The sequence shown here is derived from an EMBL/GenBank/DDBJ whole genome shotgun (WGS) entry which is preliminary data.</text>
</comment>